<evidence type="ECO:0000313" key="2">
    <source>
        <dbReference type="Proteomes" id="UP000777935"/>
    </source>
</evidence>
<dbReference type="EMBL" id="JABUFE010000004">
    <property type="protein sequence ID" value="NSX54892.1"/>
    <property type="molecule type" value="Genomic_DNA"/>
</dbReference>
<gene>
    <name evidence="1" type="ORF">HRQ87_08775</name>
</gene>
<name>A0ABX2IVM9_9RHOB</name>
<sequence>MRFESLQQFLAVKSSILSKGPIAIILIEDDVELETTLRHHLNLGFQQILAIGPETIPVPDSIAGDVIHICENIVKAGERETVINQLMVAAPDIWFYYCFNAEYLFFPFCESRTVGEMLAFHTEERRKAMLTYVIDLYAGDLGVNDNAVSLTDAYLDKSGYYSLARKDAEGTTKDRQLDFFGGLKWRFEEHIPFKQRRIDRIGLFKSAPGLKLTGEHLLNEDEYNTYACQWHHNLTAAICSFRTAKALIRNPASRPHISGFKWHNSVQFKWSSQQLMDLGLMEPGQWF</sequence>
<dbReference type="RefSeq" id="WP_174137394.1">
    <property type="nucleotide sequence ID" value="NZ_JABUFE010000004.1"/>
</dbReference>
<protein>
    <recommendedName>
        <fullName evidence="3">Glycosyl transferase family 2</fullName>
    </recommendedName>
</protein>
<dbReference type="Proteomes" id="UP000777935">
    <property type="component" value="Unassembled WGS sequence"/>
</dbReference>
<reference evidence="1 2" key="1">
    <citation type="submission" date="2020-06" db="EMBL/GenBank/DDBJ databases">
        <title>Sulfitobacter algicola sp. nov., isolated from green algae.</title>
        <authorList>
            <person name="Wang C."/>
        </authorList>
    </citation>
    <scope>NUCLEOTIDE SEQUENCE [LARGE SCALE GENOMIC DNA]</scope>
    <source>
        <strain evidence="1 2">1151</strain>
    </source>
</reference>
<keyword evidence="2" id="KW-1185">Reference proteome</keyword>
<organism evidence="1 2">
    <name type="scientific">Parasulfitobacter algicola</name>
    <dbReference type="NCBI Taxonomy" id="2614809"/>
    <lineage>
        <taxon>Bacteria</taxon>
        <taxon>Pseudomonadati</taxon>
        <taxon>Pseudomonadota</taxon>
        <taxon>Alphaproteobacteria</taxon>
        <taxon>Rhodobacterales</taxon>
        <taxon>Roseobacteraceae</taxon>
        <taxon>Parasulfitobacter</taxon>
    </lineage>
</organism>
<proteinExistence type="predicted"/>
<evidence type="ECO:0000313" key="1">
    <source>
        <dbReference type="EMBL" id="NSX54892.1"/>
    </source>
</evidence>
<evidence type="ECO:0008006" key="3">
    <source>
        <dbReference type="Google" id="ProtNLM"/>
    </source>
</evidence>
<comment type="caution">
    <text evidence="1">The sequence shown here is derived from an EMBL/GenBank/DDBJ whole genome shotgun (WGS) entry which is preliminary data.</text>
</comment>
<accession>A0ABX2IVM9</accession>